<dbReference type="EMBL" id="LAZR01000523">
    <property type="protein sequence ID" value="KKN65478.1"/>
    <property type="molecule type" value="Genomic_DNA"/>
</dbReference>
<organism evidence="1">
    <name type="scientific">marine sediment metagenome</name>
    <dbReference type="NCBI Taxonomy" id="412755"/>
    <lineage>
        <taxon>unclassified sequences</taxon>
        <taxon>metagenomes</taxon>
        <taxon>ecological metagenomes</taxon>
    </lineage>
</organism>
<comment type="caution">
    <text evidence="1">The sequence shown here is derived from an EMBL/GenBank/DDBJ whole genome shotgun (WGS) entry which is preliminary data.</text>
</comment>
<dbReference type="AlphaFoldDB" id="A0A0F9VI25"/>
<sequence>MFPRSPKRNPTREVAGIGRRRADMSGGYKEWISDKADELAMELYGVDFFHQLTETQQVEVYDKAVEAWKGYIVSEVDGAREAAKWS</sequence>
<protein>
    <submittedName>
        <fullName evidence="1">Uncharacterized protein</fullName>
    </submittedName>
</protein>
<reference evidence="1" key="1">
    <citation type="journal article" date="2015" name="Nature">
        <title>Complex archaea that bridge the gap between prokaryotes and eukaryotes.</title>
        <authorList>
            <person name="Spang A."/>
            <person name="Saw J.H."/>
            <person name="Jorgensen S.L."/>
            <person name="Zaremba-Niedzwiedzka K."/>
            <person name="Martijn J."/>
            <person name="Lind A.E."/>
            <person name="van Eijk R."/>
            <person name="Schleper C."/>
            <person name="Guy L."/>
            <person name="Ettema T.J."/>
        </authorList>
    </citation>
    <scope>NUCLEOTIDE SEQUENCE</scope>
</reference>
<proteinExistence type="predicted"/>
<accession>A0A0F9VI25</accession>
<evidence type="ECO:0000313" key="1">
    <source>
        <dbReference type="EMBL" id="KKN65478.1"/>
    </source>
</evidence>
<name>A0A0F9VI25_9ZZZZ</name>
<gene>
    <name evidence="1" type="ORF">LCGC14_0480820</name>
</gene>